<name>A0A9N9F446_9GLOM</name>
<dbReference type="Proteomes" id="UP000789572">
    <property type="component" value="Unassembled WGS sequence"/>
</dbReference>
<protein>
    <submittedName>
        <fullName evidence="1">4750_t:CDS:1</fullName>
    </submittedName>
</protein>
<gene>
    <name evidence="1" type="ORF">POCULU_LOCUS2941</name>
</gene>
<organism evidence="1 2">
    <name type="scientific">Paraglomus occultum</name>
    <dbReference type="NCBI Taxonomy" id="144539"/>
    <lineage>
        <taxon>Eukaryota</taxon>
        <taxon>Fungi</taxon>
        <taxon>Fungi incertae sedis</taxon>
        <taxon>Mucoromycota</taxon>
        <taxon>Glomeromycotina</taxon>
        <taxon>Glomeromycetes</taxon>
        <taxon>Paraglomerales</taxon>
        <taxon>Paraglomeraceae</taxon>
        <taxon>Paraglomus</taxon>
    </lineage>
</organism>
<evidence type="ECO:0000313" key="2">
    <source>
        <dbReference type="Proteomes" id="UP000789572"/>
    </source>
</evidence>
<sequence length="109" mass="11928">MATTQSSSRVVESDLLEGKRIFHDATQNVSNSFLEDKDSVHCACARESPIYIIAGGNLGMSSGQGSVKDLLSTRRRSTTIFRVKLLISKWTPKPRVGYCCVFVGVDIST</sequence>
<reference evidence="1" key="1">
    <citation type="submission" date="2021-06" db="EMBL/GenBank/DDBJ databases">
        <authorList>
            <person name="Kallberg Y."/>
            <person name="Tangrot J."/>
            <person name="Rosling A."/>
        </authorList>
    </citation>
    <scope>NUCLEOTIDE SEQUENCE</scope>
    <source>
        <strain evidence="1">IA702</strain>
    </source>
</reference>
<keyword evidence="2" id="KW-1185">Reference proteome</keyword>
<dbReference type="AlphaFoldDB" id="A0A9N9F446"/>
<proteinExistence type="predicted"/>
<evidence type="ECO:0000313" key="1">
    <source>
        <dbReference type="EMBL" id="CAG8508415.1"/>
    </source>
</evidence>
<dbReference type="EMBL" id="CAJVPJ010000300">
    <property type="protein sequence ID" value="CAG8508415.1"/>
    <property type="molecule type" value="Genomic_DNA"/>
</dbReference>
<comment type="caution">
    <text evidence="1">The sequence shown here is derived from an EMBL/GenBank/DDBJ whole genome shotgun (WGS) entry which is preliminary data.</text>
</comment>
<accession>A0A9N9F446</accession>